<keyword evidence="1" id="KW-0472">Membrane</keyword>
<reference evidence="3" key="1">
    <citation type="journal article" date="2011" name="Nat. Biotechnol.">
        <title>The genomic sequence of the Chinese hamster ovary (CHO)-K1 cell line.</title>
        <authorList>
            <person name="Xu X."/>
            <person name="Nagarajan H."/>
            <person name="Lewis N.E."/>
            <person name="Pan S."/>
            <person name="Cai Z."/>
            <person name="Liu X."/>
            <person name="Chen W."/>
            <person name="Xie M."/>
            <person name="Wang W."/>
            <person name="Hammond S."/>
            <person name="Andersen M.R."/>
            <person name="Neff N."/>
            <person name="Passarelli B."/>
            <person name="Koh W."/>
            <person name="Fan H.C."/>
            <person name="Wang J."/>
            <person name="Gui Y."/>
            <person name="Lee K.H."/>
            <person name="Betenbaugh M.J."/>
            <person name="Quake S.R."/>
            <person name="Famili I."/>
            <person name="Palsson B.O."/>
            <person name="Wang J."/>
        </authorList>
    </citation>
    <scope>NUCLEOTIDE SEQUENCE [LARGE SCALE GENOMIC DNA]</scope>
    <source>
        <strain evidence="3">CHO K1 cell line</strain>
    </source>
</reference>
<protein>
    <submittedName>
        <fullName evidence="2">Uncharacterized protein</fullName>
    </submittedName>
</protein>
<dbReference type="AlphaFoldDB" id="G3GV22"/>
<keyword evidence="1" id="KW-1133">Transmembrane helix</keyword>
<keyword evidence="1" id="KW-0812">Transmembrane</keyword>
<evidence type="ECO:0000313" key="3">
    <source>
        <dbReference type="Proteomes" id="UP000001075"/>
    </source>
</evidence>
<accession>G3GV22</accession>
<evidence type="ECO:0000313" key="2">
    <source>
        <dbReference type="EMBL" id="EGV92061.1"/>
    </source>
</evidence>
<sequence>MSIVLENILCFVSKGYFKFRRLGGTNPSSGILYILNAKACCSGCVLSLFSRVPVISMCGVVVVGVCVYTYIHVYKSCIDIYTYGIFPTDLSPAAQSEGGSADAQHEVHCLSQPRSEAYF</sequence>
<proteinExistence type="predicted"/>
<name>G3GV22_CRIGR</name>
<evidence type="ECO:0000256" key="1">
    <source>
        <dbReference type="SAM" id="Phobius"/>
    </source>
</evidence>
<gene>
    <name evidence="2" type="ORF">I79_001550</name>
</gene>
<dbReference type="EMBL" id="JH000035">
    <property type="protein sequence ID" value="EGV92061.1"/>
    <property type="molecule type" value="Genomic_DNA"/>
</dbReference>
<feature type="transmembrane region" description="Helical" evidence="1">
    <location>
        <begin position="52"/>
        <end position="71"/>
    </location>
</feature>
<organism evidence="2 3">
    <name type="scientific">Cricetulus griseus</name>
    <name type="common">Chinese hamster</name>
    <name type="synonym">Cricetulus barabensis griseus</name>
    <dbReference type="NCBI Taxonomy" id="10029"/>
    <lineage>
        <taxon>Eukaryota</taxon>
        <taxon>Metazoa</taxon>
        <taxon>Chordata</taxon>
        <taxon>Craniata</taxon>
        <taxon>Vertebrata</taxon>
        <taxon>Euteleostomi</taxon>
        <taxon>Mammalia</taxon>
        <taxon>Eutheria</taxon>
        <taxon>Euarchontoglires</taxon>
        <taxon>Glires</taxon>
        <taxon>Rodentia</taxon>
        <taxon>Myomorpha</taxon>
        <taxon>Muroidea</taxon>
        <taxon>Cricetidae</taxon>
        <taxon>Cricetinae</taxon>
        <taxon>Cricetulus</taxon>
    </lineage>
</organism>
<dbReference type="Proteomes" id="UP000001075">
    <property type="component" value="Unassembled WGS sequence"/>
</dbReference>
<dbReference type="InParanoid" id="G3GV22"/>